<protein>
    <submittedName>
        <fullName evidence="2">FDXACB1</fullName>
    </submittedName>
</protein>
<name>A0A7J7KN67_BUGNE</name>
<comment type="caution">
    <text evidence="2">The sequence shown here is derived from an EMBL/GenBank/DDBJ whole genome shotgun (WGS) entry which is preliminary data.</text>
</comment>
<keyword evidence="3" id="KW-1185">Reference proteome</keyword>
<dbReference type="EMBL" id="VXIV02000229">
    <property type="protein sequence ID" value="KAF6039609.1"/>
    <property type="molecule type" value="Genomic_DNA"/>
</dbReference>
<reference evidence="2" key="1">
    <citation type="submission" date="2020-06" db="EMBL/GenBank/DDBJ databases">
        <title>Draft genome of Bugula neritina, a colonial animal packing powerful symbionts and potential medicines.</title>
        <authorList>
            <person name="Rayko M."/>
        </authorList>
    </citation>
    <scope>NUCLEOTIDE SEQUENCE [LARGE SCALE GENOMIC DNA]</scope>
    <source>
        <strain evidence="2">Kwan_BN1</strain>
    </source>
</reference>
<dbReference type="PROSITE" id="PS51447">
    <property type="entry name" value="FDX_ACB"/>
    <property type="match status" value="1"/>
</dbReference>
<dbReference type="SUPFAM" id="SSF54991">
    <property type="entry name" value="Anticodon-binding domain of PheRS"/>
    <property type="match status" value="1"/>
</dbReference>
<evidence type="ECO:0000313" key="2">
    <source>
        <dbReference type="EMBL" id="KAF6039609.1"/>
    </source>
</evidence>
<gene>
    <name evidence="2" type="ORF">EB796_002069</name>
</gene>
<feature type="domain" description="FDX-ACB" evidence="1">
    <location>
        <begin position="238"/>
        <end position="329"/>
    </location>
</feature>
<organism evidence="2 3">
    <name type="scientific">Bugula neritina</name>
    <name type="common">Brown bryozoan</name>
    <name type="synonym">Sertularia neritina</name>
    <dbReference type="NCBI Taxonomy" id="10212"/>
    <lineage>
        <taxon>Eukaryota</taxon>
        <taxon>Metazoa</taxon>
        <taxon>Spiralia</taxon>
        <taxon>Lophotrochozoa</taxon>
        <taxon>Bryozoa</taxon>
        <taxon>Gymnolaemata</taxon>
        <taxon>Cheilostomatida</taxon>
        <taxon>Flustrina</taxon>
        <taxon>Buguloidea</taxon>
        <taxon>Bugulidae</taxon>
        <taxon>Bugula</taxon>
    </lineage>
</organism>
<dbReference type="OrthoDB" id="273345at2759"/>
<sequence length="329" mass="37244">MGAILVTLCQGQGGTSADEPQREWCNSWQVTSKAANSGLILKSVNKFEAAEIFQDYLSTGFRSQNKMFRTQGSLVHKFMKSDFPPLPNTFSDPVCWPSEGCLAEQLVSILCQCWSARHNTNVSQQSTNDSLSSRYCSNNVTLVSDSYELEDIYFGESFKLSISDSCISLESLSSTSQLLIVGKAASSGDLSVSVALILQCLFEEKDTRYFARKDLNLGNLVMVGENKVDVVKGTQLSIYPPSYFFDVSFWVKENFYTEMFTSYVYKCSNHLVRDVTLIDTYTHPQTHSVSHCYRLTYQSLDRALPYSYAYQYYQWMRTHLPTVLGVILR</sequence>
<dbReference type="AlphaFoldDB" id="A0A7J7KN67"/>
<dbReference type="Proteomes" id="UP000593567">
    <property type="component" value="Unassembled WGS sequence"/>
</dbReference>
<dbReference type="InterPro" id="IPR036690">
    <property type="entry name" value="Fdx_antiC-bd_sf"/>
</dbReference>
<dbReference type="InterPro" id="IPR005121">
    <property type="entry name" value="Fdx_antiC-bd"/>
</dbReference>
<evidence type="ECO:0000313" key="3">
    <source>
        <dbReference type="Proteomes" id="UP000593567"/>
    </source>
</evidence>
<proteinExistence type="predicted"/>
<dbReference type="SMART" id="SM00896">
    <property type="entry name" value="FDX-ACB"/>
    <property type="match status" value="1"/>
</dbReference>
<dbReference type="Pfam" id="PF03147">
    <property type="entry name" value="FDX-ACB"/>
    <property type="match status" value="1"/>
</dbReference>
<evidence type="ECO:0000259" key="1">
    <source>
        <dbReference type="PROSITE" id="PS51447"/>
    </source>
</evidence>
<dbReference type="Gene3D" id="3.30.70.380">
    <property type="entry name" value="Ferrodoxin-fold anticodon-binding domain"/>
    <property type="match status" value="1"/>
</dbReference>
<accession>A0A7J7KN67</accession>